<evidence type="ECO:0000256" key="13">
    <source>
        <dbReference type="ARBA" id="ARBA00022777"/>
    </source>
</evidence>
<comment type="caution">
    <text evidence="19">The sequence shown here is derived from an EMBL/GenBank/DDBJ whole genome shotgun (WGS) entry which is preliminary data.</text>
</comment>
<comment type="subunit">
    <text evidence="15">Homodimer. The dihydroxyacetone kinase complex is composed of a homodimer of DhaM, a homodimer of DhaK and the subunit DhaL.</text>
</comment>
<evidence type="ECO:0000259" key="18">
    <source>
        <dbReference type="PROSITE" id="PS51350"/>
    </source>
</evidence>
<dbReference type="Proteomes" id="UP000289200">
    <property type="component" value="Unassembled WGS sequence"/>
</dbReference>
<dbReference type="InterPro" id="IPR035895">
    <property type="entry name" value="HPr-like_sf"/>
</dbReference>
<feature type="region of interest" description="Disordered" evidence="16">
    <location>
        <begin position="144"/>
        <end position="168"/>
    </location>
</feature>
<dbReference type="Gene3D" id="3.30.1340.10">
    <property type="entry name" value="HPr-like"/>
    <property type="match status" value="1"/>
</dbReference>
<feature type="domain" description="HPr" evidence="18">
    <location>
        <begin position="173"/>
        <end position="262"/>
    </location>
</feature>
<evidence type="ECO:0000256" key="15">
    <source>
        <dbReference type="ARBA" id="ARBA00046577"/>
    </source>
</evidence>
<dbReference type="Gene3D" id="3.40.50.510">
    <property type="entry name" value="Phosphotransferase system, mannose-type IIA component"/>
    <property type="match status" value="1"/>
</dbReference>
<dbReference type="InterPro" id="IPR015813">
    <property type="entry name" value="Pyrv/PenolPyrv_kinase-like_dom"/>
</dbReference>
<evidence type="ECO:0000259" key="17">
    <source>
        <dbReference type="PROSITE" id="PS51096"/>
    </source>
</evidence>
<evidence type="ECO:0000256" key="12">
    <source>
        <dbReference type="ARBA" id="ARBA00022723"/>
    </source>
</evidence>
<dbReference type="CDD" id="cd00367">
    <property type="entry name" value="PTS-HPr_like"/>
    <property type="match status" value="1"/>
</dbReference>
<evidence type="ECO:0000256" key="2">
    <source>
        <dbReference type="ARBA" id="ARBA00001113"/>
    </source>
</evidence>
<dbReference type="InterPro" id="IPR008279">
    <property type="entry name" value="PEP-util_enz_mobile_dom"/>
</dbReference>
<dbReference type="InterPro" id="IPR036618">
    <property type="entry name" value="PtsI_HPr-bd_sf"/>
</dbReference>
<dbReference type="InterPro" id="IPR000121">
    <property type="entry name" value="PEP_util_C"/>
</dbReference>
<keyword evidence="10" id="KW-0808">Transferase</keyword>
<comment type="function">
    <text evidence="4">Component of the dihydroxyacetone kinase complex, which is responsible for the phosphoenolpyruvate (PEP)-dependent phosphorylation of dihydroxyacetone. DhaM serves as the phosphoryl donor. Is phosphorylated by phosphoenolpyruvate in an EI- and HPr-dependent reaction, and a phosphorelay system on histidine residues finally leads to phosphoryl transfer to DhaL and dihydroxyacetone.</text>
</comment>
<gene>
    <name evidence="19" type="primary">ptsI</name>
    <name evidence="19" type="ORF">RHODGE_RHODGE_04646</name>
</gene>
<evidence type="ECO:0000256" key="4">
    <source>
        <dbReference type="ARBA" id="ARBA00002788"/>
    </source>
</evidence>
<organism evidence="19 20">
    <name type="scientific">Rhodoplanes serenus</name>
    <dbReference type="NCBI Taxonomy" id="200615"/>
    <lineage>
        <taxon>Bacteria</taxon>
        <taxon>Pseudomonadati</taxon>
        <taxon>Pseudomonadota</taxon>
        <taxon>Alphaproteobacteria</taxon>
        <taxon>Hyphomicrobiales</taxon>
        <taxon>Nitrobacteraceae</taxon>
        <taxon>Rhodoplanes</taxon>
    </lineage>
</organism>
<dbReference type="GO" id="GO:0046872">
    <property type="term" value="F:metal ion binding"/>
    <property type="evidence" value="ECO:0007669"/>
    <property type="project" value="UniProtKB-KW"/>
</dbReference>
<evidence type="ECO:0000256" key="14">
    <source>
        <dbReference type="ARBA" id="ARBA00022842"/>
    </source>
</evidence>
<dbReference type="Pfam" id="PF05524">
    <property type="entry name" value="PEP-utilisers_N"/>
    <property type="match status" value="1"/>
</dbReference>
<evidence type="ECO:0000256" key="16">
    <source>
        <dbReference type="SAM" id="MobiDB-lite"/>
    </source>
</evidence>
<keyword evidence="8" id="KW-0963">Cytoplasm</keyword>
<keyword evidence="13" id="KW-0418">Kinase</keyword>
<dbReference type="PRINTS" id="PR01736">
    <property type="entry name" value="PHPHTRNFRASE"/>
</dbReference>
<reference evidence="20" key="1">
    <citation type="submission" date="2018-10" db="EMBL/GenBank/DDBJ databases">
        <authorList>
            <person name="Peiro R."/>
            <person name="Begona"/>
            <person name="Cbmso G."/>
            <person name="Lopez M."/>
            <person name="Gonzalez S."/>
            <person name="Sacristan E."/>
            <person name="Castillo E."/>
        </authorList>
    </citation>
    <scope>NUCLEOTIDE SEQUENCE [LARGE SCALE GENOMIC DNA]</scope>
</reference>
<dbReference type="InterPro" id="IPR040442">
    <property type="entry name" value="Pyrv_kinase-like_dom_sf"/>
</dbReference>
<evidence type="ECO:0000256" key="9">
    <source>
        <dbReference type="ARBA" id="ARBA00022597"/>
    </source>
</evidence>
<proteinExistence type="inferred from homology"/>
<dbReference type="Gene3D" id="1.10.274.10">
    <property type="entry name" value="PtsI, HPr-binding domain"/>
    <property type="match status" value="1"/>
</dbReference>
<evidence type="ECO:0000256" key="8">
    <source>
        <dbReference type="ARBA" id="ARBA00022490"/>
    </source>
</evidence>
<dbReference type="EMBL" id="UWOC01000200">
    <property type="protein sequence ID" value="VCU11434.1"/>
    <property type="molecule type" value="Genomic_DNA"/>
</dbReference>
<comment type="similarity">
    <text evidence="6">Belongs to the PEP-utilizing enzyme family.</text>
</comment>
<dbReference type="Pfam" id="PF02896">
    <property type="entry name" value="PEP-utilizers_C"/>
    <property type="match status" value="1"/>
</dbReference>
<feature type="compositionally biased region" description="Low complexity" evidence="16">
    <location>
        <begin position="144"/>
        <end position="163"/>
    </location>
</feature>
<dbReference type="PROSITE" id="PS51096">
    <property type="entry name" value="PTS_EIIA_TYPE_4"/>
    <property type="match status" value="1"/>
</dbReference>
<accession>A0A447D1N1</accession>
<keyword evidence="12" id="KW-0479">Metal-binding</keyword>
<evidence type="ECO:0000313" key="20">
    <source>
        <dbReference type="Proteomes" id="UP000289200"/>
    </source>
</evidence>
<evidence type="ECO:0000256" key="7">
    <source>
        <dbReference type="ARBA" id="ARBA00022448"/>
    </source>
</evidence>
<dbReference type="InterPro" id="IPR023151">
    <property type="entry name" value="PEP_util_CS"/>
</dbReference>
<dbReference type="InterPro" id="IPR008731">
    <property type="entry name" value="PTS_EIN"/>
</dbReference>
<dbReference type="InterPro" id="IPR001020">
    <property type="entry name" value="PTS_HPr_His_P_site"/>
</dbReference>
<evidence type="ECO:0000256" key="3">
    <source>
        <dbReference type="ARBA" id="ARBA00001946"/>
    </source>
</evidence>
<dbReference type="PANTHER" id="PTHR46244">
    <property type="entry name" value="PHOSPHOENOLPYRUVATE-PROTEIN PHOSPHOTRANSFERASE"/>
    <property type="match status" value="1"/>
</dbReference>
<dbReference type="Pfam" id="PF00391">
    <property type="entry name" value="PEP-utilizers"/>
    <property type="match status" value="1"/>
</dbReference>
<dbReference type="InterPro" id="IPR004701">
    <property type="entry name" value="PTS_EIIA_man-typ"/>
</dbReference>
<dbReference type="PROSITE" id="PS51350">
    <property type="entry name" value="PTS_HPR_DOM"/>
    <property type="match status" value="1"/>
</dbReference>
<keyword evidence="9" id="KW-0762">Sugar transport</keyword>
<name>A0A447D1N1_9BRAD</name>
<dbReference type="PROSITE" id="PS00369">
    <property type="entry name" value="PTS_HPR_HIS"/>
    <property type="match status" value="1"/>
</dbReference>
<dbReference type="NCBIfam" id="TIGR01417">
    <property type="entry name" value="PTS_I_fam"/>
    <property type="match status" value="1"/>
</dbReference>
<keyword evidence="14" id="KW-0460">Magnesium</keyword>
<keyword evidence="7" id="KW-0813">Transport</keyword>
<evidence type="ECO:0000256" key="6">
    <source>
        <dbReference type="ARBA" id="ARBA00007837"/>
    </source>
</evidence>
<sequence>MTVPQPPRVALVLVSHSRALAEATAVLARQMTGDTVAIAIAAGSGPDGGELGTDATAIVDAVTAVDGPAGTVVLMDLGSALLSADLARDLLDPEVAARVTLTAAPFVEGAVAAAALAGTGAPREAVAREARAALGPKAEHLGEAAATAAVSPGAPSPADAVADQASADHGRTVGTAEAVIRDPAGLHARPAARLVALAAGFSASVTLADLTRGTGPAPLTSMVALARLGVRAGDRLRVAASGPDAEAAVAALAAAIESFTGTGDTPPPLNPKEVTPSGRAIPVTPGVALGPLVRLDRALPDVPERRTDDPAGETARLAAAIATARTMLGVAGRGGTAGDILAVQGALLDDPAIVGRAEALIGTERRDAASAWRAAVAEAAAAYGALDDPYLKAREADVRDIGRAVLRLLVGAAPAGAEGLRPGGPPAVLVVDDLAPSEAAQLDPATVLGVIDRRGGPTSHAAILLRAAGIPAVAGAAALVPAAGGTLAALDGTTGEVWIDPDAATQATLAGRRTAFASARPAAPGERRIRLGDGVEIALWANVSGAADARAARAAGAAGVGLLRTEMLFLDRLDPPSEDEQVAALRAILGVFAGCPVVVRLLDAGGDKPIPYLAMSAEANPYLGVRGIRLLLDRPELLEAQIRAVLIAGHGHDVRIMLPMVTEADELVRTRAALERVQAALAAAGTPHAWPVPLGIMVEVPASALTAARLAAHADFFSIGTNDLTQYTLAAERGHPDLGRFADAAHPAVLRLIAEVVAAGAAADRPVSVCGEAAADPQVARLLVGLGVRTLSMGAASLAGVFRALSAADVPALEAGARAALAAETPEAARAAIAEAAET</sequence>
<dbReference type="GO" id="GO:0047324">
    <property type="term" value="F:phosphoenolpyruvate-glycerone phosphotransferase activity"/>
    <property type="evidence" value="ECO:0007669"/>
    <property type="project" value="UniProtKB-EC"/>
</dbReference>
<dbReference type="PANTHER" id="PTHR46244:SF6">
    <property type="entry name" value="PHOSPHOENOLPYRUVATE-PROTEIN PHOSPHOTRANSFERASE"/>
    <property type="match status" value="1"/>
</dbReference>
<dbReference type="SUPFAM" id="SSF52009">
    <property type="entry name" value="Phosphohistidine domain"/>
    <property type="match status" value="1"/>
</dbReference>
<dbReference type="GO" id="GO:0008965">
    <property type="term" value="F:phosphoenolpyruvate-protein phosphotransferase activity"/>
    <property type="evidence" value="ECO:0007669"/>
    <property type="project" value="UniProtKB-EC"/>
</dbReference>
<dbReference type="GO" id="GO:0009401">
    <property type="term" value="P:phosphoenolpyruvate-dependent sugar phosphotransferase system"/>
    <property type="evidence" value="ECO:0007669"/>
    <property type="project" value="UniProtKB-KW"/>
</dbReference>
<keyword evidence="20" id="KW-1185">Reference proteome</keyword>
<dbReference type="InterPro" id="IPR006318">
    <property type="entry name" value="PTS_EI-like"/>
</dbReference>
<dbReference type="Gene3D" id="3.20.20.60">
    <property type="entry name" value="Phosphoenolpyruvate-binding domains"/>
    <property type="match status" value="1"/>
</dbReference>
<dbReference type="PROSITE" id="PS00742">
    <property type="entry name" value="PEP_ENZYMES_2"/>
    <property type="match status" value="1"/>
</dbReference>
<evidence type="ECO:0000256" key="11">
    <source>
        <dbReference type="ARBA" id="ARBA00022683"/>
    </source>
</evidence>
<dbReference type="NCBIfam" id="TIGR02364">
    <property type="entry name" value="dha_pts"/>
    <property type="match status" value="1"/>
</dbReference>
<comment type="subcellular location">
    <subcellularLocation>
        <location evidence="5">Cytoplasm</location>
    </subcellularLocation>
</comment>
<dbReference type="InterPro" id="IPR000032">
    <property type="entry name" value="HPr-like"/>
</dbReference>
<dbReference type="PRINTS" id="PR00107">
    <property type="entry name" value="PHOSPHOCPHPR"/>
</dbReference>
<dbReference type="Gene3D" id="3.50.30.10">
    <property type="entry name" value="Phosphohistidine domain"/>
    <property type="match status" value="1"/>
</dbReference>
<dbReference type="InterPro" id="IPR036662">
    <property type="entry name" value="PTS_EIIA_man-typ_sf"/>
</dbReference>
<keyword evidence="11" id="KW-0598">Phosphotransferase system</keyword>
<dbReference type="SUPFAM" id="SSF53062">
    <property type="entry name" value="PTS system fructose IIA component-like"/>
    <property type="match status" value="1"/>
</dbReference>
<dbReference type="SUPFAM" id="SSF51621">
    <property type="entry name" value="Phosphoenolpyruvate/pyruvate domain"/>
    <property type="match status" value="1"/>
</dbReference>
<feature type="domain" description="PTS EIIA type-4" evidence="17">
    <location>
        <begin position="8"/>
        <end position="149"/>
    </location>
</feature>
<evidence type="ECO:0000313" key="19">
    <source>
        <dbReference type="EMBL" id="VCU11434.1"/>
    </source>
</evidence>
<dbReference type="GO" id="GO:0016020">
    <property type="term" value="C:membrane"/>
    <property type="evidence" value="ECO:0007669"/>
    <property type="project" value="InterPro"/>
</dbReference>
<evidence type="ECO:0000256" key="1">
    <source>
        <dbReference type="ARBA" id="ARBA00000683"/>
    </source>
</evidence>
<dbReference type="InterPro" id="IPR050499">
    <property type="entry name" value="PEP-utilizing_PTS_enzyme"/>
</dbReference>
<evidence type="ECO:0000256" key="10">
    <source>
        <dbReference type="ARBA" id="ARBA00022679"/>
    </source>
</evidence>
<dbReference type="NCBIfam" id="TIGR01003">
    <property type="entry name" value="PTS_HPr_family"/>
    <property type="match status" value="1"/>
</dbReference>
<comment type="catalytic activity">
    <reaction evidence="2">
        <text>dihydroxyacetone + phosphoenolpyruvate = dihydroxyacetone phosphate + pyruvate</text>
        <dbReference type="Rhea" id="RHEA:18381"/>
        <dbReference type="ChEBI" id="CHEBI:15361"/>
        <dbReference type="ChEBI" id="CHEBI:16016"/>
        <dbReference type="ChEBI" id="CHEBI:57642"/>
        <dbReference type="ChEBI" id="CHEBI:58702"/>
        <dbReference type="EC" id="2.7.1.121"/>
    </reaction>
</comment>
<dbReference type="SUPFAM" id="SSF47831">
    <property type="entry name" value="Enzyme I of the PEP:sugar phosphotransferase system HPr-binding (sub)domain"/>
    <property type="match status" value="1"/>
</dbReference>
<protein>
    <submittedName>
        <fullName evidence="19">Phosphoenolpyruvate-protein phosphotransferase</fullName>
    </submittedName>
</protein>
<dbReference type="InterPro" id="IPR012844">
    <property type="entry name" value="DhaM_N"/>
</dbReference>
<dbReference type="InterPro" id="IPR036637">
    <property type="entry name" value="Phosphohistidine_dom_sf"/>
</dbReference>
<comment type="cofactor">
    <cofactor evidence="3">
        <name>Mg(2+)</name>
        <dbReference type="ChEBI" id="CHEBI:18420"/>
    </cofactor>
</comment>
<dbReference type="GO" id="GO:0005737">
    <property type="term" value="C:cytoplasm"/>
    <property type="evidence" value="ECO:0007669"/>
    <property type="project" value="UniProtKB-SubCell"/>
</dbReference>
<dbReference type="AlphaFoldDB" id="A0A447D1N1"/>
<dbReference type="Pfam" id="PF03610">
    <property type="entry name" value="EIIA-man"/>
    <property type="match status" value="1"/>
</dbReference>
<comment type="catalytic activity">
    <reaction evidence="1">
        <text>L-histidyl-[protein] + phosphoenolpyruvate = N(pros)-phospho-L-histidyl-[protein] + pyruvate</text>
        <dbReference type="Rhea" id="RHEA:23880"/>
        <dbReference type="Rhea" id="RHEA-COMP:9745"/>
        <dbReference type="Rhea" id="RHEA-COMP:9746"/>
        <dbReference type="ChEBI" id="CHEBI:15361"/>
        <dbReference type="ChEBI" id="CHEBI:29979"/>
        <dbReference type="ChEBI" id="CHEBI:58702"/>
        <dbReference type="ChEBI" id="CHEBI:64837"/>
        <dbReference type="EC" id="2.7.3.9"/>
    </reaction>
</comment>
<evidence type="ECO:0000256" key="5">
    <source>
        <dbReference type="ARBA" id="ARBA00004496"/>
    </source>
</evidence>
<dbReference type="Pfam" id="PF00381">
    <property type="entry name" value="PTS-HPr"/>
    <property type="match status" value="1"/>
</dbReference>
<dbReference type="SUPFAM" id="SSF55594">
    <property type="entry name" value="HPr-like"/>
    <property type="match status" value="1"/>
</dbReference>